<dbReference type="AlphaFoldDB" id="A0A7W0CBC0"/>
<comment type="caution">
    <text evidence="2">The sequence shown here is derived from an EMBL/GenBank/DDBJ whole genome shotgun (WGS) entry which is preliminary data.</text>
</comment>
<dbReference type="CDD" id="cd00093">
    <property type="entry name" value="HTH_XRE"/>
    <property type="match status" value="1"/>
</dbReference>
<evidence type="ECO:0000313" key="2">
    <source>
        <dbReference type="EMBL" id="MBA2882614.1"/>
    </source>
</evidence>
<dbReference type="Proteomes" id="UP000525298">
    <property type="component" value="Unassembled WGS sequence"/>
</dbReference>
<dbReference type="Gene3D" id="1.10.260.40">
    <property type="entry name" value="lambda repressor-like DNA-binding domains"/>
    <property type="match status" value="1"/>
</dbReference>
<feature type="domain" description="HTH cro/C1-type" evidence="1">
    <location>
        <begin position="8"/>
        <end position="62"/>
    </location>
</feature>
<evidence type="ECO:0000259" key="1">
    <source>
        <dbReference type="PROSITE" id="PS50943"/>
    </source>
</evidence>
<dbReference type="SMART" id="SM00530">
    <property type="entry name" value="HTH_XRE"/>
    <property type="match status" value="1"/>
</dbReference>
<organism evidence="2 3">
    <name type="scientific">Desulfosalsimonas propionicica</name>
    <dbReference type="NCBI Taxonomy" id="332175"/>
    <lineage>
        <taxon>Bacteria</taxon>
        <taxon>Pseudomonadati</taxon>
        <taxon>Thermodesulfobacteriota</taxon>
        <taxon>Desulfobacteria</taxon>
        <taxon>Desulfobacterales</taxon>
        <taxon>Desulfosalsimonadaceae</taxon>
        <taxon>Desulfosalsimonas</taxon>
    </lineage>
</organism>
<dbReference type="GO" id="GO:0003677">
    <property type="term" value="F:DNA binding"/>
    <property type="evidence" value="ECO:0007669"/>
    <property type="project" value="InterPro"/>
</dbReference>
<dbReference type="InterPro" id="IPR001387">
    <property type="entry name" value="Cro/C1-type_HTH"/>
</dbReference>
<accession>A0A7W0CBC0</accession>
<dbReference type="SUPFAM" id="SSF47413">
    <property type="entry name" value="lambda repressor-like DNA-binding domains"/>
    <property type="match status" value="1"/>
</dbReference>
<dbReference type="EMBL" id="JACDUS010000011">
    <property type="protein sequence ID" value="MBA2882614.1"/>
    <property type="molecule type" value="Genomic_DNA"/>
</dbReference>
<keyword evidence="3" id="KW-1185">Reference proteome</keyword>
<dbReference type="Pfam" id="PF13560">
    <property type="entry name" value="HTH_31"/>
    <property type="match status" value="1"/>
</dbReference>
<sequence length="79" mass="8798">MAVFADELKRLRQAKQVSTAEAARAVGIPQSRYSELERGVRVAGEGQIERLEKYYEVDAGTLAALMQKQWDELMQAVAA</sequence>
<dbReference type="InterPro" id="IPR010982">
    <property type="entry name" value="Lambda_DNA-bd_dom_sf"/>
</dbReference>
<protein>
    <submittedName>
        <fullName evidence="2">Transcriptional regulator with XRE-family HTH domain</fullName>
    </submittedName>
</protein>
<dbReference type="PROSITE" id="PS50943">
    <property type="entry name" value="HTH_CROC1"/>
    <property type="match status" value="1"/>
</dbReference>
<proteinExistence type="predicted"/>
<evidence type="ECO:0000313" key="3">
    <source>
        <dbReference type="Proteomes" id="UP000525298"/>
    </source>
</evidence>
<gene>
    <name evidence="2" type="ORF">HNR65_002968</name>
</gene>
<name>A0A7W0CBC0_9BACT</name>
<dbReference type="RefSeq" id="WP_181552247.1">
    <property type="nucleotide sequence ID" value="NZ_JACDUS010000011.1"/>
</dbReference>
<reference evidence="2 3" key="1">
    <citation type="submission" date="2020-07" db="EMBL/GenBank/DDBJ databases">
        <title>Genomic Encyclopedia of Type Strains, Phase IV (KMG-IV): sequencing the most valuable type-strain genomes for metagenomic binning, comparative biology and taxonomic classification.</title>
        <authorList>
            <person name="Goeker M."/>
        </authorList>
    </citation>
    <scope>NUCLEOTIDE SEQUENCE [LARGE SCALE GENOMIC DNA]</scope>
    <source>
        <strain evidence="2 3">DSM 17721</strain>
    </source>
</reference>